<sequence>MPVAAPSAKLQALLKEFQQVAAMAGFLNHGFDPPQLRLQFTLYGRLRTGTEAEALGAIPRLQAWSEAVLQKLREDSAGAILPGQILVAPIQPFQGGGYTVVVNATFATKVTDSGYFKVKTAVLAAYQEAVRLREAGLEPGTPLPGAAE</sequence>
<keyword evidence="2" id="KW-1185">Reference proteome</keyword>
<dbReference type="Proteomes" id="UP001165044">
    <property type="component" value="Unassembled WGS sequence"/>
</dbReference>
<accession>A0ABQ5PYG7</accession>
<dbReference type="RefSeq" id="WP_285608418.1">
    <property type="nucleotide sequence ID" value="NZ_BSDC01000002.1"/>
</dbReference>
<organism evidence="1 2">
    <name type="scientific">Geothrix edaphica</name>
    <dbReference type="NCBI Taxonomy" id="2927976"/>
    <lineage>
        <taxon>Bacteria</taxon>
        <taxon>Pseudomonadati</taxon>
        <taxon>Acidobacteriota</taxon>
        <taxon>Holophagae</taxon>
        <taxon>Holophagales</taxon>
        <taxon>Holophagaceae</taxon>
        <taxon>Geothrix</taxon>
    </lineage>
</organism>
<evidence type="ECO:0000313" key="2">
    <source>
        <dbReference type="Proteomes" id="UP001165044"/>
    </source>
</evidence>
<gene>
    <name evidence="1" type="ORF">GETHED_16970</name>
</gene>
<reference evidence="1" key="1">
    <citation type="journal article" date="2023" name="Antonie Van Leeuwenhoek">
        <title>Mesoterricola silvestris gen. nov., sp. nov., Mesoterricola sediminis sp. nov., Geothrix oryzae sp. nov., Geothrix edaphica sp. nov., Geothrix rubra sp. nov., and Geothrix limicola sp. nov., six novel members of Acidobacteriota isolated from soils.</title>
        <authorList>
            <person name="Itoh H."/>
            <person name="Sugisawa Y."/>
            <person name="Mise K."/>
            <person name="Xu Z."/>
            <person name="Kuniyasu M."/>
            <person name="Ushijima N."/>
            <person name="Kawano K."/>
            <person name="Kobayashi E."/>
            <person name="Shiratori Y."/>
            <person name="Masuda Y."/>
            <person name="Senoo K."/>
        </authorList>
    </citation>
    <scope>NUCLEOTIDE SEQUENCE</scope>
    <source>
        <strain evidence="1">Red802</strain>
    </source>
</reference>
<proteinExistence type="predicted"/>
<dbReference type="EMBL" id="BSDC01000002">
    <property type="protein sequence ID" value="GLH67333.1"/>
    <property type="molecule type" value="Genomic_DNA"/>
</dbReference>
<evidence type="ECO:0000313" key="1">
    <source>
        <dbReference type="EMBL" id="GLH67333.1"/>
    </source>
</evidence>
<protein>
    <submittedName>
        <fullName evidence="1">Uncharacterized protein</fullName>
    </submittedName>
</protein>
<name>A0ABQ5PYG7_9BACT</name>
<comment type="caution">
    <text evidence="1">The sequence shown here is derived from an EMBL/GenBank/DDBJ whole genome shotgun (WGS) entry which is preliminary data.</text>
</comment>